<dbReference type="EMBL" id="MTCZ01000110">
    <property type="protein sequence ID" value="OWP83468.1"/>
    <property type="molecule type" value="Genomic_DNA"/>
</dbReference>
<evidence type="ECO:0000313" key="2">
    <source>
        <dbReference type="Proteomes" id="UP000197768"/>
    </source>
</evidence>
<reference evidence="1 2" key="1">
    <citation type="journal article" date="2017" name="Infect. Genet. Evol.">
        <title>Comparative genome analysis of fish pathogen Flavobacterium columnare reveals extensive sequence diversity within the species.</title>
        <authorList>
            <person name="Kayansamruaj P."/>
            <person name="Dong H.T."/>
            <person name="Hirono I."/>
            <person name="Kondo H."/>
            <person name="Senapin S."/>
            <person name="Rodkhum C."/>
        </authorList>
    </citation>
    <scope>NUCLEOTIDE SEQUENCE [LARGE SCALE GENOMIC DNA]</scope>
    <source>
        <strain evidence="1 2">1215</strain>
    </source>
</reference>
<evidence type="ECO:0000313" key="1">
    <source>
        <dbReference type="EMBL" id="OWP83468.1"/>
    </source>
</evidence>
<name>A0A246GGZ4_9FLAO</name>
<dbReference type="AlphaFoldDB" id="A0A246GGZ4"/>
<comment type="caution">
    <text evidence="1">The sequence shown here is derived from an EMBL/GenBank/DDBJ whole genome shotgun (WGS) entry which is preliminary data.</text>
</comment>
<accession>A0A246GGZ4</accession>
<gene>
    <name evidence="1" type="ORF">BWK59_10305</name>
</gene>
<proteinExistence type="predicted"/>
<dbReference type="RefSeq" id="WP_088393611.1">
    <property type="nucleotide sequence ID" value="NZ_MTCZ01000110.1"/>
</dbReference>
<protein>
    <submittedName>
        <fullName evidence="1">Uncharacterized protein</fullName>
    </submittedName>
</protein>
<organism evidence="1 2">
    <name type="scientific">Flavobacterium davisii</name>
    <dbReference type="NCBI Taxonomy" id="2906077"/>
    <lineage>
        <taxon>Bacteria</taxon>
        <taxon>Pseudomonadati</taxon>
        <taxon>Bacteroidota</taxon>
        <taxon>Flavobacteriia</taxon>
        <taxon>Flavobacteriales</taxon>
        <taxon>Flavobacteriaceae</taxon>
        <taxon>Flavobacterium</taxon>
    </lineage>
</organism>
<dbReference type="Proteomes" id="UP000197768">
    <property type="component" value="Unassembled WGS sequence"/>
</dbReference>
<sequence>MQELNQYGAILVAGEVKNADKIVTEYALVYKGELVIKGEKASFVKRVERFFEVVKSKGLKDFLEEFVGGGNYGQSIIKTTNPVKVQEFYEGLSRLQQLNFSRPFEKIQDVIAFFNHTLVYDKDIPLISGLTFNMIEQIDKTNCANVVAVIIEFLKTGKFRVAAPSGYQSFEELLLKCGGGEFRDVAGMARLDAILYEGEIAIIYGPRKYLKSGQVEGHYFLAVKADKKLYFIDGQTGEFVRYANTTECINFIKRGYLKFMYTKVGKIKK</sequence>